<keyword evidence="3" id="KW-1185">Reference proteome</keyword>
<dbReference type="RefSeq" id="WP_039426632.1">
    <property type="nucleotide sequence ID" value="NZ_JRAK01000149.1"/>
</dbReference>
<sequence>MHTKSFYKAVTPEETIDNIRRIFHNCGIFITENTDSFNGFYHSHLKVSNGSLGQFRFSTNGKGKTAAYSLASAYAEMMERLENQIIFSTEHYATDEFIQSLVNSDQYKRQIQKIGILKFRLFPDEERCSIKEIFIDEKPGVSEWIRFLPKDNLQYLKDHFQDINFPHTKLSVVPYYHVNGDNFEKMDPVLMTGSNGMCAGNTPAEAIIQGLSEIFERYVIKKVIFDGINPPQIPLELFRGTEIHERITKMENMHVTILDCSLSIGMPVIGVIIIDMITNKYRVKFGSATTPYVALERCFTEHYQAGDPNTTMHDLFTPSHYSQRTPEEVAGAMYYDNVHSTGEVDIKRILYSSPSYKFENLFSIDGNSFEEELKSLLHYVIDKNGFDLYVRDNSWLGFPSYHIYIPQLSSISFLLNPDDLYFKLSSYNIGHMCKNIKKLDPVRLRFLAEHIYGHNGKTRVDSDYIHLHFFPNSILNKDEDSPELLLSTVFLQLSDYSNAHLQLVDYLKKHTEEEIGRENYIYLNCFRDALHLKIMDNRDCSDIASRLSRVYDVEVVDTVLMDLDSEDKLQYYDLPTCFNCAECPISAGCCHFEIIELINNIRKEYKMIDQNTNAEYLKRIYYKYT</sequence>
<dbReference type="PANTHER" id="PTHR37809:SF1">
    <property type="entry name" value="RIBOSOMAL PROTEIN S12 METHYLTHIOTRANSFERASE ACCESSORY FACTOR YCAO"/>
    <property type="match status" value="1"/>
</dbReference>
<gene>
    <name evidence="2" type="ORF">HR15_11110</name>
</gene>
<proteinExistence type="predicted"/>
<evidence type="ECO:0000259" key="1">
    <source>
        <dbReference type="PROSITE" id="PS51664"/>
    </source>
</evidence>
<dbReference type="AlphaFoldDB" id="A0A0A2F2S8"/>
<dbReference type="PANTHER" id="PTHR37809">
    <property type="entry name" value="RIBOSOMAL PROTEIN S12 METHYLTHIOTRANSFERASE ACCESSORY FACTOR YCAO"/>
    <property type="match status" value="1"/>
</dbReference>
<protein>
    <recommendedName>
        <fullName evidence="1">YcaO domain-containing protein</fullName>
    </recommendedName>
</protein>
<feature type="domain" description="YcaO" evidence="1">
    <location>
        <begin position="61"/>
        <end position="471"/>
    </location>
</feature>
<dbReference type="EMBL" id="JRAK01000149">
    <property type="protein sequence ID" value="KGN84335.1"/>
    <property type="molecule type" value="Genomic_DNA"/>
</dbReference>
<accession>A0A0A2F2S8</accession>
<evidence type="ECO:0000313" key="3">
    <source>
        <dbReference type="Proteomes" id="UP000030146"/>
    </source>
</evidence>
<name>A0A0A2F2S8_9PORP</name>
<dbReference type="Pfam" id="PF02624">
    <property type="entry name" value="YcaO"/>
    <property type="match status" value="1"/>
</dbReference>
<organism evidence="2 3">
    <name type="scientific">Porphyromonas gulae</name>
    <dbReference type="NCBI Taxonomy" id="111105"/>
    <lineage>
        <taxon>Bacteria</taxon>
        <taxon>Pseudomonadati</taxon>
        <taxon>Bacteroidota</taxon>
        <taxon>Bacteroidia</taxon>
        <taxon>Bacteroidales</taxon>
        <taxon>Porphyromonadaceae</taxon>
        <taxon>Porphyromonas</taxon>
    </lineage>
</organism>
<reference evidence="2 3" key="1">
    <citation type="submission" date="2014-08" db="EMBL/GenBank/DDBJ databases">
        <title>Porphyromonas gulae strain:COT-052_OH3439 Genome sequencing.</title>
        <authorList>
            <person name="Wallis C."/>
            <person name="Deusch O."/>
            <person name="O'Flynn C."/>
            <person name="Davis I."/>
            <person name="Jospin G."/>
            <person name="Darling A.E."/>
            <person name="Coil D.A."/>
            <person name="Alexiev A."/>
            <person name="Horsfall A."/>
            <person name="Kirkwood N."/>
            <person name="Harris S."/>
            <person name="Eisen J.A."/>
        </authorList>
    </citation>
    <scope>NUCLEOTIDE SEQUENCE [LARGE SCALE GENOMIC DNA]</scope>
    <source>
        <strain evidence="3">COT-052 OH3439</strain>
    </source>
</reference>
<dbReference type="Proteomes" id="UP000030146">
    <property type="component" value="Unassembled WGS sequence"/>
</dbReference>
<evidence type="ECO:0000313" key="2">
    <source>
        <dbReference type="EMBL" id="KGN84335.1"/>
    </source>
</evidence>
<dbReference type="PROSITE" id="PS51664">
    <property type="entry name" value="YCAO"/>
    <property type="match status" value="1"/>
</dbReference>
<dbReference type="InterPro" id="IPR003776">
    <property type="entry name" value="YcaO-like_dom"/>
</dbReference>
<comment type="caution">
    <text evidence="2">The sequence shown here is derived from an EMBL/GenBank/DDBJ whole genome shotgun (WGS) entry which is preliminary data.</text>
</comment>
<dbReference type="NCBIfam" id="TIGR00702">
    <property type="entry name" value="YcaO-type kinase domain"/>
    <property type="match status" value="1"/>
</dbReference>
<dbReference type="Gene3D" id="3.30.1330.230">
    <property type="match status" value="1"/>
</dbReference>